<evidence type="ECO:0000256" key="3">
    <source>
        <dbReference type="ARBA" id="ARBA00007931"/>
    </source>
</evidence>
<evidence type="ECO:0000256" key="9">
    <source>
        <dbReference type="ARBA" id="ARBA00023049"/>
    </source>
</evidence>
<feature type="domain" description="PDZ" evidence="12">
    <location>
        <begin position="211"/>
        <end position="280"/>
    </location>
</feature>
<evidence type="ECO:0000259" key="12">
    <source>
        <dbReference type="SMART" id="SM00228"/>
    </source>
</evidence>
<name>A0ABS9DDS5_9ALTE</name>
<evidence type="ECO:0000313" key="14">
    <source>
        <dbReference type="Proteomes" id="UP001521137"/>
    </source>
</evidence>
<dbReference type="InterPro" id="IPR008915">
    <property type="entry name" value="Peptidase_M50"/>
</dbReference>
<keyword evidence="9 11" id="KW-0482">Metalloprotease</keyword>
<proteinExistence type="inferred from homology"/>
<dbReference type="GO" id="GO:0006508">
    <property type="term" value="P:proteolysis"/>
    <property type="evidence" value="ECO:0007669"/>
    <property type="project" value="UniProtKB-KW"/>
</dbReference>
<evidence type="ECO:0000256" key="5">
    <source>
        <dbReference type="ARBA" id="ARBA00022692"/>
    </source>
</evidence>
<keyword evidence="4 13" id="KW-0645">Protease</keyword>
<keyword evidence="14" id="KW-1185">Reference proteome</keyword>
<dbReference type="NCBIfam" id="NF008046">
    <property type="entry name" value="PRK10779.1"/>
    <property type="match status" value="1"/>
</dbReference>
<dbReference type="PANTHER" id="PTHR42837">
    <property type="entry name" value="REGULATOR OF SIGMA-E PROTEASE RSEP"/>
    <property type="match status" value="1"/>
</dbReference>
<keyword evidence="8 11" id="KW-1133">Transmembrane helix</keyword>
<evidence type="ECO:0000256" key="2">
    <source>
        <dbReference type="ARBA" id="ARBA00004141"/>
    </source>
</evidence>
<dbReference type="RefSeq" id="WP_235314254.1">
    <property type="nucleotide sequence ID" value="NZ_JAKGAS010000015.1"/>
</dbReference>
<evidence type="ECO:0000256" key="1">
    <source>
        <dbReference type="ARBA" id="ARBA00001947"/>
    </source>
</evidence>
<keyword evidence="7 11" id="KW-0862">Zinc</keyword>
<comment type="subcellular location">
    <subcellularLocation>
        <location evidence="2">Membrane</location>
        <topology evidence="2">Multi-pass membrane protein</topology>
    </subcellularLocation>
</comment>
<feature type="transmembrane region" description="Helical" evidence="11">
    <location>
        <begin position="98"/>
        <end position="122"/>
    </location>
</feature>
<protein>
    <recommendedName>
        <fullName evidence="11">Zinc metalloprotease</fullName>
        <ecNumber evidence="11">3.4.24.-</ecNumber>
    </recommendedName>
</protein>
<dbReference type="InterPro" id="IPR036034">
    <property type="entry name" value="PDZ_sf"/>
</dbReference>
<dbReference type="EC" id="3.4.24.-" evidence="11"/>
<organism evidence="13 14">
    <name type="scientific">Paraglaciecola algarum</name>
    <dbReference type="NCBI Taxonomy" id="3050085"/>
    <lineage>
        <taxon>Bacteria</taxon>
        <taxon>Pseudomonadati</taxon>
        <taxon>Pseudomonadota</taxon>
        <taxon>Gammaproteobacteria</taxon>
        <taxon>Alteromonadales</taxon>
        <taxon>Alteromonadaceae</taxon>
        <taxon>Paraglaciecola</taxon>
    </lineage>
</organism>
<feature type="transmembrane region" description="Helical" evidence="11">
    <location>
        <begin position="436"/>
        <end position="454"/>
    </location>
</feature>
<dbReference type="InterPro" id="IPR004387">
    <property type="entry name" value="Pept_M50_Zn"/>
</dbReference>
<evidence type="ECO:0000256" key="10">
    <source>
        <dbReference type="ARBA" id="ARBA00023136"/>
    </source>
</evidence>
<accession>A0ABS9DDS5</accession>
<gene>
    <name evidence="13" type="primary">rseP</name>
    <name evidence="13" type="ORF">L0668_18725</name>
</gene>
<keyword evidence="6 11" id="KW-0378">Hydrolase</keyword>
<dbReference type="Proteomes" id="UP001521137">
    <property type="component" value="Unassembled WGS sequence"/>
</dbReference>
<evidence type="ECO:0000256" key="7">
    <source>
        <dbReference type="ARBA" id="ARBA00022833"/>
    </source>
</evidence>
<dbReference type="EMBL" id="JAKGAS010000015">
    <property type="protein sequence ID" value="MCF2950153.1"/>
    <property type="molecule type" value="Genomic_DNA"/>
</dbReference>
<evidence type="ECO:0000256" key="11">
    <source>
        <dbReference type="RuleBase" id="RU362031"/>
    </source>
</evidence>
<comment type="caution">
    <text evidence="13">The sequence shown here is derived from an EMBL/GenBank/DDBJ whole genome shotgun (WGS) entry which is preliminary data.</text>
</comment>
<dbReference type="Pfam" id="PF02163">
    <property type="entry name" value="Peptidase_M50"/>
    <property type="match status" value="1"/>
</dbReference>
<comment type="cofactor">
    <cofactor evidence="1 11">
        <name>Zn(2+)</name>
        <dbReference type="ChEBI" id="CHEBI:29105"/>
    </cofactor>
</comment>
<sequence length="460" mass="50834">MFEFVWSVASFVIALGILVAVHEWGHFWVARRCGVKVEKFSIGFGKAFWRKTDKHGTEFVLAVIPLGGYVKMLDERVEQVAEEDLPHAFNRQHVLKRIAIIAAGPLVNFIFAIFALFVMYLIGLQTIKPVVGNIEPESILSASLIPAKATLVQVGERKVTDWEDVNYELMSHIGNEQLTLKWTENNHPIVKSAKVDISQWKFDPDKESPLSSLGLTPFRPEVSNTLGYVQENSAAEKIGLLADDKILRIDGTSMQNWEQIVSHVVAKPNESIQIDVLRNNQNVRLEGLVGSRELSSKEQGSEVSSQAVVGYMGFTPRYEAWPEGMVFIHQYGLSQALGKALDKTWRLMTLSIEMLGKLLTGDVSVKNLSGPIAIAQGAGMSASSGLVYFLSFLALISVNLGIINLLPLPVLDGGHLLYYFIELLSGRPVPDSVQEVGFKIGGFVLLLLMSVAIFNDIARL</sequence>
<dbReference type="CDD" id="cd06163">
    <property type="entry name" value="S2P-M50_PDZ_RseP-like"/>
    <property type="match status" value="2"/>
</dbReference>
<dbReference type="Gene3D" id="2.30.42.10">
    <property type="match status" value="2"/>
</dbReference>
<dbReference type="InterPro" id="IPR001478">
    <property type="entry name" value="PDZ"/>
</dbReference>
<comment type="similarity">
    <text evidence="3 11">Belongs to the peptidase M50B family.</text>
</comment>
<evidence type="ECO:0000256" key="4">
    <source>
        <dbReference type="ARBA" id="ARBA00022670"/>
    </source>
</evidence>
<evidence type="ECO:0000256" key="8">
    <source>
        <dbReference type="ARBA" id="ARBA00022989"/>
    </source>
</evidence>
<evidence type="ECO:0000313" key="13">
    <source>
        <dbReference type="EMBL" id="MCF2950153.1"/>
    </source>
</evidence>
<dbReference type="SMART" id="SM00228">
    <property type="entry name" value="PDZ"/>
    <property type="match status" value="1"/>
</dbReference>
<dbReference type="NCBIfam" id="TIGR00054">
    <property type="entry name" value="RIP metalloprotease RseP"/>
    <property type="match status" value="1"/>
</dbReference>
<evidence type="ECO:0000256" key="6">
    <source>
        <dbReference type="ARBA" id="ARBA00022801"/>
    </source>
</evidence>
<keyword evidence="5 11" id="KW-0812">Transmembrane</keyword>
<reference evidence="13 14" key="1">
    <citation type="submission" date="2022-01" db="EMBL/GenBank/DDBJ databases">
        <title>Paraglaciecola sp. G1-23.</title>
        <authorList>
            <person name="Jin M.S."/>
            <person name="Han D.M."/>
            <person name="Kim H.M."/>
            <person name="Jeon C.O."/>
        </authorList>
    </citation>
    <scope>NUCLEOTIDE SEQUENCE [LARGE SCALE GENOMIC DNA]</scope>
    <source>
        <strain evidence="13 14">G1-23</strain>
    </source>
</reference>
<keyword evidence="10 11" id="KW-0472">Membrane</keyword>
<dbReference type="PANTHER" id="PTHR42837:SF2">
    <property type="entry name" value="MEMBRANE METALLOPROTEASE ARASP2, CHLOROPLASTIC-RELATED"/>
    <property type="match status" value="1"/>
</dbReference>
<keyword evidence="11" id="KW-0479">Metal-binding</keyword>
<dbReference type="GO" id="GO:0008233">
    <property type="term" value="F:peptidase activity"/>
    <property type="evidence" value="ECO:0007669"/>
    <property type="project" value="UniProtKB-KW"/>
</dbReference>
<dbReference type="SUPFAM" id="SSF50156">
    <property type="entry name" value="PDZ domain-like"/>
    <property type="match status" value="2"/>
</dbReference>